<protein>
    <recommendedName>
        <fullName evidence="3">Phage tail protein</fullName>
    </recommendedName>
</protein>
<gene>
    <name evidence="1" type="ORF">DVH02_11605</name>
</gene>
<evidence type="ECO:0000313" key="1">
    <source>
        <dbReference type="EMBL" id="RDG37962.1"/>
    </source>
</evidence>
<dbReference type="InterPro" id="IPR058154">
    <property type="entry name" value="Bxb1_TTP-like"/>
</dbReference>
<dbReference type="AlphaFoldDB" id="A0A370BBD3"/>
<sequence length="214" mass="23154">MPAWESLKNHQNQLIRKQLEGSTFIAPSTSQAITALTGPDMALLALPDGYADLGWMSDDGAQYSADVSTSDVTSWGAVEPTRRDITSDVTTLQVNLQETNKQTIGLYTGVDMSAVVPDAASGEVAVAKPDRPPLRYWRVLTIGVDLSDGGEIYTARFLPRASVTDKDGQSFNNQDDPTTWPVTLTGYMDSTLGYSERFFFAGPGWSALLSAMGF</sequence>
<evidence type="ECO:0000313" key="2">
    <source>
        <dbReference type="Proteomes" id="UP000253741"/>
    </source>
</evidence>
<keyword evidence="2" id="KW-1185">Reference proteome</keyword>
<evidence type="ECO:0008006" key="3">
    <source>
        <dbReference type="Google" id="ProtNLM"/>
    </source>
</evidence>
<comment type="caution">
    <text evidence="1">The sequence shown here is derived from an EMBL/GenBank/DDBJ whole genome shotgun (WGS) entry which is preliminary data.</text>
</comment>
<dbReference type="OrthoDB" id="4966244at2"/>
<dbReference type="Proteomes" id="UP000253741">
    <property type="component" value="Unassembled WGS sequence"/>
</dbReference>
<reference evidence="1 2" key="1">
    <citation type="submission" date="2018-07" db="EMBL/GenBank/DDBJ databases">
        <title>Streptomyces species from bats.</title>
        <authorList>
            <person name="Dunlap C."/>
        </authorList>
    </citation>
    <scope>NUCLEOTIDE SEQUENCE [LARGE SCALE GENOMIC DNA]</scope>
    <source>
        <strain evidence="1 2">AC230</strain>
    </source>
</reference>
<name>A0A370BBD3_9ACTN</name>
<proteinExistence type="predicted"/>
<accession>A0A370BBD3</accession>
<dbReference type="EMBL" id="QQNA01000080">
    <property type="protein sequence ID" value="RDG37962.1"/>
    <property type="molecule type" value="Genomic_DNA"/>
</dbReference>
<dbReference type="Pfam" id="PF25681">
    <property type="entry name" value="Phage_TTP_17"/>
    <property type="match status" value="1"/>
</dbReference>
<dbReference type="RefSeq" id="WP_114623702.1">
    <property type="nucleotide sequence ID" value="NZ_QQNA01000080.1"/>
</dbReference>
<organism evidence="1 2">
    <name type="scientific">Streptomyces corynorhini</name>
    <dbReference type="NCBI Taxonomy" id="2282652"/>
    <lineage>
        <taxon>Bacteria</taxon>
        <taxon>Bacillati</taxon>
        <taxon>Actinomycetota</taxon>
        <taxon>Actinomycetes</taxon>
        <taxon>Kitasatosporales</taxon>
        <taxon>Streptomycetaceae</taxon>
        <taxon>Streptomyces</taxon>
    </lineage>
</organism>